<keyword evidence="2" id="KW-0378">Hydrolase</keyword>
<evidence type="ECO:0000259" key="1">
    <source>
        <dbReference type="Pfam" id="PF04909"/>
    </source>
</evidence>
<dbReference type="InterPro" id="IPR006680">
    <property type="entry name" value="Amidohydro-rel"/>
</dbReference>
<dbReference type="PANTHER" id="PTHR35563:SF2">
    <property type="entry name" value="BARREL METAL-DEPENDENT HYDROLASE, PUTATIVE (AFU_ORTHOLOGUE AFUA_1G16240)-RELATED"/>
    <property type="match status" value="1"/>
</dbReference>
<comment type="caution">
    <text evidence="2">The sequence shown here is derived from an EMBL/GenBank/DDBJ whole genome shotgun (WGS) entry which is preliminary data.</text>
</comment>
<dbReference type="EMBL" id="SGXC01000001">
    <property type="protein sequence ID" value="RZS84244.1"/>
    <property type="molecule type" value="Genomic_DNA"/>
</dbReference>
<dbReference type="Pfam" id="PF04909">
    <property type="entry name" value="Amidohydro_2"/>
    <property type="match status" value="1"/>
</dbReference>
<protein>
    <submittedName>
        <fullName evidence="2">Putative TIM-barrel fold metal-dependent hydrolase</fullName>
    </submittedName>
</protein>
<dbReference type="GO" id="GO:0016787">
    <property type="term" value="F:hydrolase activity"/>
    <property type="evidence" value="ECO:0007669"/>
    <property type="project" value="UniProtKB-KW"/>
</dbReference>
<sequence>MTYQTPPDAWDCHFHVFEHGAATRAAGTGAYQPMEATVQALDAMHARIGIHRGVAVQSTAEVADYDAFGAMLLRNPRLRGVARFTETITERDVEALHASGVRGLRFAFASFMKQQRVPREVFERAVAMVKPFGWHIKVHVEGTDLLELEEWLRAVDAPLVIDHIAHMRPQGGVDQAAMRLLLDLHRRENVWVLLCNSDRWSVEGAPNYSDSLAIARAVLHSAAERVIWGTDWPHPMYRNPLEPGEAPPDDARLLDILARAAEQDDQLLRQVLVTNPANLYT</sequence>
<gene>
    <name evidence="2" type="ORF">EV675_0256</name>
</gene>
<dbReference type="AlphaFoldDB" id="A0A4Q7NH06"/>
<organism evidence="2 3">
    <name type="scientific">Pigmentiphaga kullae</name>
    <dbReference type="NCBI Taxonomy" id="151784"/>
    <lineage>
        <taxon>Bacteria</taxon>
        <taxon>Pseudomonadati</taxon>
        <taxon>Pseudomonadota</taxon>
        <taxon>Betaproteobacteria</taxon>
        <taxon>Burkholderiales</taxon>
        <taxon>Alcaligenaceae</taxon>
        <taxon>Pigmentiphaga</taxon>
    </lineage>
</organism>
<dbReference type="SUPFAM" id="SSF51556">
    <property type="entry name" value="Metallo-dependent hydrolases"/>
    <property type="match status" value="1"/>
</dbReference>
<dbReference type="PANTHER" id="PTHR35563">
    <property type="entry name" value="BARREL METAL-DEPENDENT HYDROLASE, PUTATIVE (AFU_ORTHOLOGUE AFUA_1G16240)-RELATED"/>
    <property type="match status" value="1"/>
</dbReference>
<dbReference type="InterPro" id="IPR032466">
    <property type="entry name" value="Metal_Hydrolase"/>
</dbReference>
<name>A0A4Q7NH06_9BURK</name>
<dbReference type="InterPro" id="IPR052358">
    <property type="entry name" value="Aro_Compnd_Degr_Hydrolases"/>
</dbReference>
<keyword evidence="3" id="KW-1185">Reference proteome</keyword>
<feature type="domain" description="Amidohydrolase-related" evidence="1">
    <location>
        <begin position="10"/>
        <end position="280"/>
    </location>
</feature>
<accession>A0A4Q7NH06</accession>
<dbReference type="OrthoDB" id="9787654at2"/>
<dbReference type="RefSeq" id="WP_130355629.1">
    <property type="nucleotide sequence ID" value="NZ_SGXC01000001.1"/>
</dbReference>
<proteinExistence type="predicted"/>
<dbReference type="Gene3D" id="3.20.20.140">
    <property type="entry name" value="Metal-dependent hydrolases"/>
    <property type="match status" value="1"/>
</dbReference>
<dbReference type="Proteomes" id="UP000292445">
    <property type="component" value="Unassembled WGS sequence"/>
</dbReference>
<evidence type="ECO:0000313" key="3">
    <source>
        <dbReference type="Proteomes" id="UP000292445"/>
    </source>
</evidence>
<evidence type="ECO:0000313" key="2">
    <source>
        <dbReference type="EMBL" id="RZS84244.1"/>
    </source>
</evidence>
<reference evidence="2 3" key="1">
    <citation type="submission" date="2019-02" db="EMBL/GenBank/DDBJ databases">
        <title>Genomic Encyclopedia of Type Strains, Phase IV (KMG-IV): sequencing the most valuable type-strain genomes for metagenomic binning, comparative biology and taxonomic classification.</title>
        <authorList>
            <person name="Goeker M."/>
        </authorList>
    </citation>
    <scope>NUCLEOTIDE SEQUENCE [LARGE SCALE GENOMIC DNA]</scope>
    <source>
        <strain evidence="2 3">K24</strain>
    </source>
</reference>